<dbReference type="EMBL" id="LAZR01013739">
    <property type="protein sequence ID" value="KKM20577.1"/>
    <property type="molecule type" value="Genomic_DNA"/>
</dbReference>
<name>A0A0F9HZJ3_9ZZZZ</name>
<accession>A0A0F9HZJ3</accession>
<organism evidence="1">
    <name type="scientific">marine sediment metagenome</name>
    <dbReference type="NCBI Taxonomy" id="412755"/>
    <lineage>
        <taxon>unclassified sequences</taxon>
        <taxon>metagenomes</taxon>
        <taxon>ecological metagenomes</taxon>
    </lineage>
</organism>
<sequence length="111" mass="12587">MTSLKDEAENYEAPKTKNIADLEIVSLANEVFEEENTDGEGKPYKYKYMDVEGEKHRVPNSVLDEIKTIIKENPEVTHIKVIKTGTGMNTSYKVVQKAVDTEQKIKPEKVS</sequence>
<reference evidence="1" key="1">
    <citation type="journal article" date="2015" name="Nature">
        <title>Complex archaea that bridge the gap between prokaryotes and eukaryotes.</title>
        <authorList>
            <person name="Spang A."/>
            <person name="Saw J.H."/>
            <person name="Jorgensen S.L."/>
            <person name="Zaremba-Niedzwiedzka K."/>
            <person name="Martijn J."/>
            <person name="Lind A.E."/>
            <person name="van Eijk R."/>
            <person name="Schleper C."/>
            <person name="Guy L."/>
            <person name="Ettema T.J."/>
        </authorList>
    </citation>
    <scope>NUCLEOTIDE SEQUENCE</scope>
</reference>
<dbReference type="AlphaFoldDB" id="A0A0F9HZJ3"/>
<gene>
    <name evidence="1" type="ORF">LCGC14_1644110</name>
</gene>
<evidence type="ECO:0000313" key="1">
    <source>
        <dbReference type="EMBL" id="KKM20577.1"/>
    </source>
</evidence>
<comment type="caution">
    <text evidence="1">The sequence shown here is derived from an EMBL/GenBank/DDBJ whole genome shotgun (WGS) entry which is preliminary data.</text>
</comment>
<protein>
    <submittedName>
        <fullName evidence="1">Uncharacterized protein</fullName>
    </submittedName>
</protein>
<proteinExistence type="predicted"/>